<dbReference type="SUPFAM" id="SSF88713">
    <property type="entry name" value="Glycoside hydrolase/deacetylase"/>
    <property type="match status" value="1"/>
</dbReference>
<evidence type="ECO:0000313" key="9">
    <source>
        <dbReference type="Proteomes" id="UP000531251"/>
    </source>
</evidence>
<dbReference type="PANTHER" id="PTHR34216:SF11">
    <property type="entry name" value="CHITOOLIGOSACCHARIDE DEACETYLASE"/>
    <property type="match status" value="1"/>
</dbReference>
<dbReference type="Pfam" id="PF01522">
    <property type="entry name" value="Polysacc_deac_1"/>
    <property type="match status" value="1"/>
</dbReference>
<gene>
    <name evidence="8" type="ORF">GGR89_002209</name>
</gene>
<keyword evidence="9" id="KW-1185">Reference proteome</keyword>
<organism evidence="8 9">
    <name type="scientific">Sphingomonas trueperi</name>
    <dbReference type="NCBI Taxonomy" id="53317"/>
    <lineage>
        <taxon>Bacteria</taxon>
        <taxon>Pseudomonadati</taxon>
        <taxon>Pseudomonadota</taxon>
        <taxon>Alphaproteobacteria</taxon>
        <taxon>Sphingomonadales</taxon>
        <taxon>Sphingomonadaceae</taxon>
        <taxon>Sphingomonas</taxon>
    </lineage>
</organism>
<evidence type="ECO:0000256" key="6">
    <source>
        <dbReference type="SAM" id="SignalP"/>
    </source>
</evidence>
<dbReference type="Proteomes" id="UP000531251">
    <property type="component" value="Unassembled WGS sequence"/>
</dbReference>
<evidence type="ECO:0000256" key="2">
    <source>
        <dbReference type="ARBA" id="ARBA00010973"/>
    </source>
</evidence>
<evidence type="ECO:0000256" key="4">
    <source>
        <dbReference type="ARBA" id="ARBA00022729"/>
    </source>
</evidence>
<proteinExistence type="inferred from homology"/>
<comment type="caution">
    <text evidence="8">The sequence shown here is derived from an EMBL/GenBank/DDBJ whole genome shotgun (WGS) entry which is preliminary data.</text>
</comment>
<reference evidence="8 9" key="1">
    <citation type="submission" date="2020-03" db="EMBL/GenBank/DDBJ databases">
        <title>Genomic Encyclopedia of Type Strains, Phase IV (KMG-IV): sequencing the most valuable type-strain genomes for metagenomic binning, comparative biology and taxonomic classification.</title>
        <authorList>
            <person name="Goeker M."/>
        </authorList>
    </citation>
    <scope>NUCLEOTIDE SEQUENCE [LARGE SCALE GENOMIC DNA]</scope>
    <source>
        <strain evidence="8 9">DSM 7225</strain>
    </source>
</reference>
<dbReference type="PANTHER" id="PTHR34216">
    <property type="match status" value="1"/>
</dbReference>
<accession>A0A7X6BCA1</accession>
<name>A0A7X6BCA1_9SPHN</name>
<dbReference type="GO" id="GO:0005975">
    <property type="term" value="P:carbohydrate metabolic process"/>
    <property type="evidence" value="ECO:0007669"/>
    <property type="project" value="InterPro"/>
</dbReference>
<dbReference type="RefSeq" id="WP_125977446.1">
    <property type="nucleotide sequence ID" value="NZ_BAAADY010000014.1"/>
</dbReference>
<evidence type="ECO:0000256" key="1">
    <source>
        <dbReference type="ARBA" id="ARBA00003236"/>
    </source>
</evidence>
<dbReference type="InterPro" id="IPR002509">
    <property type="entry name" value="NODB_dom"/>
</dbReference>
<sequence>MRRLFAAAVLCAWMAVPAAAQTRWPNGAKAAVVLTYDDALESQLDHAIPALDTAGLKGTFFLANVKEADVERWRAAAKGGHELANHTIFHPCTHDVYPADPRYVSEAYTSASMLREIAQQNVLLRALDGKDRHGFATPCGQSLAGGKDYLEDLRKVGTVTYVRGVVDTPANARADVAKADPMHVPARGFGEGATAEEMIAYAREAEQGGGWAVFLFHGVGGDYQAVPDAEHRALLAWLVQHRSEVWVTTLQGALDWAKAHP</sequence>
<evidence type="ECO:0000259" key="7">
    <source>
        <dbReference type="Pfam" id="PF01522"/>
    </source>
</evidence>
<feature type="signal peptide" evidence="6">
    <location>
        <begin position="1"/>
        <end position="20"/>
    </location>
</feature>
<protein>
    <recommendedName>
        <fullName evidence="3">Chitooligosaccharide deacetylase</fullName>
    </recommendedName>
    <alternativeName>
        <fullName evidence="5">Nodulation protein B</fullName>
    </alternativeName>
</protein>
<evidence type="ECO:0000256" key="3">
    <source>
        <dbReference type="ARBA" id="ARBA00020071"/>
    </source>
</evidence>
<feature type="chain" id="PRO_5031005716" description="Chitooligosaccharide deacetylase" evidence="6">
    <location>
        <begin position="21"/>
        <end position="261"/>
    </location>
</feature>
<evidence type="ECO:0000256" key="5">
    <source>
        <dbReference type="ARBA" id="ARBA00032976"/>
    </source>
</evidence>
<dbReference type="InterPro" id="IPR051398">
    <property type="entry name" value="Polysacch_Deacetylase"/>
</dbReference>
<dbReference type="EMBL" id="JAATJB010000005">
    <property type="protein sequence ID" value="NJB97894.1"/>
    <property type="molecule type" value="Genomic_DNA"/>
</dbReference>
<dbReference type="InterPro" id="IPR011330">
    <property type="entry name" value="Glyco_hydro/deAcase_b/a-brl"/>
</dbReference>
<keyword evidence="4 6" id="KW-0732">Signal</keyword>
<comment type="function">
    <text evidence="1">Is involved in generating a small heat-stable compound (Nod), an acylated oligomer of N-acetylglucosamine, that stimulates mitosis in various plant protoplasts.</text>
</comment>
<dbReference type="Gene3D" id="3.20.20.370">
    <property type="entry name" value="Glycoside hydrolase/deacetylase"/>
    <property type="match status" value="1"/>
</dbReference>
<dbReference type="GO" id="GO:0016810">
    <property type="term" value="F:hydrolase activity, acting on carbon-nitrogen (but not peptide) bonds"/>
    <property type="evidence" value="ECO:0007669"/>
    <property type="project" value="InterPro"/>
</dbReference>
<comment type="similarity">
    <text evidence="2">Belongs to the polysaccharide deacetylase family.</text>
</comment>
<dbReference type="AlphaFoldDB" id="A0A7X6BCA1"/>
<feature type="domain" description="NodB homology" evidence="7">
    <location>
        <begin position="28"/>
        <end position="143"/>
    </location>
</feature>
<evidence type="ECO:0000313" key="8">
    <source>
        <dbReference type="EMBL" id="NJB97894.1"/>
    </source>
</evidence>